<evidence type="ECO:0000256" key="1">
    <source>
        <dbReference type="SAM" id="Coils"/>
    </source>
</evidence>
<dbReference type="EMBL" id="VUJU01017321">
    <property type="protein sequence ID" value="KAF0683858.1"/>
    <property type="molecule type" value="Genomic_DNA"/>
</dbReference>
<dbReference type="AlphaFoldDB" id="A0A6G0VHD9"/>
<feature type="non-terminal residue" evidence="3">
    <location>
        <position position="1"/>
    </location>
</feature>
<protein>
    <submittedName>
        <fullName evidence="3">Serine/threonine-protein phosphatase</fullName>
    </submittedName>
</protein>
<dbReference type="OrthoDB" id="6627139at2759"/>
<reference evidence="3 4" key="1">
    <citation type="submission" date="2019-08" db="EMBL/GenBank/DDBJ databases">
        <title>Whole genome of Aphis craccivora.</title>
        <authorList>
            <person name="Voronova N.V."/>
            <person name="Shulinski R.S."/>
            <person name="Bandarenka Y.V."/>
            <person name="Zhorov D.G."/>
            <person name="Warner D."/>
        </authorList>
    </citation>
    <scope>NUCLEOTIDE SEQUENCE [LARGE SCALE GENOMIC DNA]</scope>
    <source>
        <strain evidence="3">180601</strain>
        <tissue evidence="3">Whole Body</tissue>
    </source>
</reference>
<organism evidence="3 4">
    <name type="scientific">Aphis craccivora</name>
    <name type="common">Cowpea aphid</name>
    <dbReference type="NCBI Taxonomy" id="307492"/>
    <lineage>
        <taxon>Eukaryota</taxon>
        <taxon>Metazoa</taxon>
        <taxon>Ecdysozoa</taxon>
        <taxon>Arthropoda</taxon>
        <taxon>Hexapoda</taxon>
        <taxon>Insecta</taxon>
        <taxon>Pterygota</taxon>
        <taxon>Neoptera</taxon>
        <taxon>Paraneoptera</taxon>
        <taxon>Hemiptera</taxon>
        <taxon>Sternorrhyncha</taxon>
        <taxon>Aphidomorpha</taxon>
        <taxon>Aphidoidea</taxon>
        <taxon>Aphididae</taxon>
        <taxon>Aphidini</taxon>
        <taxon>Aphis</taxon>
        <taxon>Aphis</taxon>
    </lineage>
</organism>
<evidence type="ECO:0000259" key="2">
    <source>
        <dbReference type="Pfam" id="PF25273"/>
    </source>
</evidence>
<dbReference type="Proteomes" id="UP000478052">
    <property type="component" value="Unassembled WGS sequence"/>
</dbReference>
<evidence type="ECO:0000313" key="4">
    <source>
        <dbReference type="Proteomes" id="UP000478052"/>
    </source>
</evidence>
<accession>A0A6G0VHD9</accession>
<feature type="domain" description="DUF7869" evidence="2">
    <location>
        <begin position="90"/>
        <end position="225"/>
    </location>
</feature>
<name>A0A6G0VHD9_APHCR</name>
<proteinExistence type="predicted"/>
<evidence type="ECO:0000313" key="3">
    <source>
        <dbReference type="EMBL" id="KAF0683858.1"/>
    </source>
</evidence>
<dbReference type="InterPro" id="IPR057191">
    <property type="entry name" value="DUF7869"/>
</dbReference>
<dbReference type="PANTHER" id="PTHR10773:SF19">
    <property type="match status" value="1"/>
</dbReference>
<keyword evidence="4" id="KW-1185">Reference proteome</keyword>
<dbReference type="PANTHER" id="PTHR10773">
    <property type="entry name" value="DNA-DIRECTED RNA POLYMERASES I, II, AND III SUBUNIT RPABC2"/>
    <property type="match status" value="1"/>
</dbReference>
<sequence>TLKKDTCNTCDSLKVQINNEQNAMKKEELNIRHTEHLSLAENAQTLLKIDLDNAKKNEHLQCLTYDMEKTLPLPRLPTNIIFYKRQLWLYNTGIFSGKDNQGYCYVWLEGEAGRGAQEVGSCLRKHIKNNLNNSIKELVMWSDSCGGQNRNIKIVLLMKTLFNNTELETITLKYLYPGHSFLPNDRNFSDIESALKHQQRLYTPDDYIHIMKTCKKKNPLKVIKMNKEDFVSTENLEKKITNRKVSESGDKINWLATRQIKLYRSKPFSIFMNSTLSVDNFVEVNMEKRCRGRQSTTPFPAEILLTQLWPDGKEINKLKLEDIKSIMHLIPTDAHAFYSNLIGNSVIDEDVGGFNEFLDFEIETN</sequence>
<comment type="caution">
    <text evidence="3">The sequence shown here is derived from an EMBL/GenBank/DDBJ whole genome shotgun (WGS) entry which is preliminary data.</text>
</comment>
<keyword evidence="1" id="KW-0175">Coiled coil</keyword>
<feature type="coiled-coil region" evidence="1">
    <location>
        <begin position="10"/>
        <end position="37"/>
    </location>
</feature>
<gene>
    <name evidence="3" type="ORF">FWK35_00038845</name>
</gene>
<dbReference type="Pfam" id="PF25273">
    <property type="entry name" value="DUF7869"/>
    <property type="match status" value="1"/>
</dbReference>